<feature type="chain" id="PRO_5036417786" evidence="7">
    <location>
        <begin position="21"/>
        <end position="284"/>
    </location>
</feature>
<sequence>MGIAGLMLVTVVALLAGALAQEHTTQAYSVKRTSIVSKSHISIATERQLRSFQTSTLREDGEDRVNVPWLSKVDDLIQSMFKSSLSPDKVQIGTWVQSKVHPKDLFSTLRLGESAAKLDDNPNLLQWFRFVAPYQTKHGEKAILNLDVYYLLLETHSNQELMTLLKSLKKTPGLSKFASNIQESLSGAWVSKTLLKETSSKTAFEVLRLKEAGSKLDDTPVFHQWLKYVEAYRAKRGTVMLGDIDMFSLLQKTMPERELTTLFYSLRKVPNMKNNAETMQRFML</sequence>
<dbReference type="EMBL" id="WSZM01000062">
    <property type="protein sequence ID" value="KAF4044762.1"/>
    <property type="molecule type" value="Genomic_DNA"/>
</dbReference>
<dbReference type="Proteomes" id="UP000602510">
    <property type="component" value="Unassembled WGS sequence"/>
</dbReference>
<dbReference type="AlphaFoldDB" id="A0A833T0G0"/>
<dbReference type="GO" id="GO:0043657">
    <property type="term" value="C:host cell"/>
    <property type="evidence" value="ECO:0007669"/>
    <property type="project" value="UniProtKB-SubCell"/>
</dbReference>
<dbReference type="InterPro" id="IPR054463">
    <property type="entry name" value="PexRD54_WY"/>
</dbReference>
<reference evidence="10" key="1">
    <citation type="submission" date="2020-04" db="EMBL/GenBank/DDBJ databases">
        <title>Hybrid Assembly of Korean Phytophthora infestans isolates.</title>
        <authorList>
            <person name="Prokchorchik M."/>
            <person name="Lee Y."/>
            <person name="Seo J."/>
            <person name="Cho J.-H."/>
            <person name="Park Y.-E."/>
            <person name="Jang D.-C."/>
            <person name="Im J.-S."/>
            <person name="Choi J.-G."/>
            <person name="Park H.-J."/>
            <person name="Lee G.-B."/>
            <person name="Lee Y.-G."/>
            <person name="Hong S.-Y."/>
            <person name="Cho K."/>
            <person name="Sohn K.H."/>
        </authorList>
    </citation>
    <scope>NUCLEOTIDE SEQUENCE</scope>
    <source>
        <strain evidence="10">KR_1_A1</strain>
        <strain evidence="11">KR_2_A2</strain>
    </source>
</reference>
<keyword evidence="12" id="KW-1185">Reference proteome</keyword>
<evidence type="ECO:0000256" key="7">
    <source>
        <dbReference type="SAM" id="SignalP"/>
    </source>
</evidence>
<evidence type="ECO:0000259" key="8">
    <source>
        <dbReference type="Pfam" id="PF18634"/>
    </source>
</evidence>
<evidence type="ECO:0000256" key="4">
    <source>
        <dbReference type="ARBA" id="ARBA00022525"/>
    </source>
</evidence>
<dbReference type="Pfam" id="PF22748">
    <property type="entry name" value="PexRD54_WY"/>
    <property type="match status" value="2"/>
</dbReference>
<comment type="caution">
    <text evidence="10">The sequence shown here is derived from an EMBL/GenBank/DDBJ whole genome shotgun (WGS) entry which is preliminary data.</text>
</comment>
<name>A0A833T0G0_PHYIN</name>
<accession>A0A833T0G0</accession>
<protein>
    <submittedName>
        <fullName evidence="10">RXLR domain-containing protein WY</fullName>
    </submittedName>
    <submittedName>
        <fullName evidence="11">RXLR phytopathogen effector protein WY-domain</fullName>
    </submittedName>
</protein>
<keyword evidence="4" id="KW-0964">Secreted</keyword>
<dbReference type="Pfam" id="PF18634">
    <property type="entry name" value="RXLR_WY"/>
    <property type="match status" value="2"/>
</dbReference>
<proteinExistence type="inferred from homology"/>
<evidence type="ECO:0000313" key="11">
    <source>
        <dbReference type="EMBL" id="KAF4148050.1"/>
    </source>
</evidence>
<keyword evidence="5 7" id="KW-0732">Signal</keyword>
<evidence type="ECO:0000313" key="12">
    <source>
        <dbReference type="Proteomes" id="UP000602510"/>
    </source>
</evidence>
<evidence type="ECO:0000259" key="9">
    <source>
        <dbReference type="Pfam" id="PF22748"/>
    </source>
</evidence>
<dbReference type="InterPro" id="IPR040786">
    <property type="entry name" value="RXLR_WY"/>
</dbReference>
<feature type="domain" description="RXLR phytopathogen effector protein WY-domain" evidence="8">
    <location>
        <begin position="231"/>
        <end position="281"/>
    </location>
</feature>
<dbReference type="GO" id="GO:0005576">
    <property type="term" value="C:extracellular region"/>
    <property type="evidence" value="ECO:0007669"/>
    <property type="project" value="UniProtKB-SubCell"/>
</dbReference>
<evidence type="ECO:0000256" key="6">
    <source>
        <dbReference type="ARBA" id="ARBA00023026"/>
    </source>
</evidence>
<evidence type="ECO:0000313" key="10">
    <source>
        <dbReference type="EMBL" id="KAF4044762.1"/>
    </source>
</evidence>
<feature type="domain" description="RxLR effector PexRD54 WY" evidence="9">
    <location>
        <begin position="196"/>
        <end position="229"/>
    </location>
</feature>
<comment type="similarity">
    <text evidence="3">Belongs to the RxLR effector family.</text>
</comment>
<dbReference type="Proteomes" id="UP000704712">
    <property type="component" value="Unassembled WGS sequence"/>
</dbReference>
<feature type="domain" description="RxLR effector PexRD54 WY" evidence="9">
    <location>
        <begin position="90"/>
        <end position="131"/>
    </location>
</feature>
<feature type="domain" description="RXLR phytopathogen effector protein WY-domain" evidence="8">
    <location>
        <begin position="134"/>
        <end position="183"/>
    </location>
</feature>
<evidence type="ECO:0000256" key="2">
    <source>
        <dbReference type="ARBA" id="ARBA00004613"/>
    </source>
</evidence>
<dbReference type="EMBL" id="JAACNO010000370">
    <property type="protein sequence ID" value="KAF4148050.1"/>
    <property type="molecule type" value="Genomic_DNA"/>
</dbReference>
<evidence type="ECO:0000256" key="5">
    <source>
        <dbReference type="ARBA" id="ARBA00022729"/>
    </source>
</evidence>
<gene>
    <name evidence="10" type="ORF">GN244_ATG02989</name>
    <name evidence="11" type="ORF">GN958_ATG02744</name>
</gene>
<evidence type="ECO:0000256" key="1">
    <source>
        <dbReference type="ARBA" id="ARBA00004340"/>
    </source>
</evidence>
<comment type="subcellular location">
    <subcellularLocation>
        <location evidence="1">Host cell</location>
    </subcellularLocation>
    <subcellularLocation>
        <location evidence="2">Secreted</location>
    </subcellularLocation>
</comment>
<feature type="signal peptide" evidence="7">
    <location>
        <begin position="1"/>
        <end position="20"/>
    </location>
</feature>
<evidence type="ECO:0000256" key="3">
    <source>
        <dbReference type="ARBA" id="ARBA00010400"/>
    </source>
</evidence>
<keyword evidence="6" id="KW-0843">Virulence</keyword>
<organism evidence="10 12">
    <name type="scientific">Phytophthora infestans</name>
    <name type="common">Potato late blight agent</name>
    <name type="synonym">Botrytis infestans</name>
    <dbReference type="NCBI Taxonomy" id="4787"/>
    <lineage>
        <taxon>Eukaryota</taxon>
        <taxon>Sar</taxon>
        <taxon>Stramenopiles</taxon>
        <taxon>Oomycota</taxon>
        <taxon>Peronosporomycetes</taxon>
        <taxon>Peronosporales</taxon>
        <taxon>Peronosporaceae</taxon>
        <taxon>Phytophthora</taxon>
    </lineage>
</organism>